<feature type="transmembrane region" description="Helical" evidence="7">
    <location>
        <begin position="1422"/>
        <end position="1440"/>
    </location>
</feature>
<organism evidence="12">
    <name type="scientific">Naegleria gruberi</name>
    <name type="common">Amoeba</name>
    <dbReference type="NCBI Taxonomy" id="5762"/>
    <lineage>
        <taxon>Eukaryota</taxon>
        <taxon>Discoba</taxon>
        <taxon>Heterolobosea</taxon>
        <taxon>Tetramitia</taxon>
        <taxon>Eutetramitia</taxon>
        <taxon>Vahlkampfiidae</taxon>
        <taxon>Naegleria</taxon>
    </lineage>
</organism>
<keyword evidence="5 7" id="KW-0472">Membrane</keyword>
<dbReference type="OrthoDB" id="303066at2759"/>
<dbReference type="STRING" id="5762.D2UZF0"/>
<gene>
    <name evidence="11" type="ORF">NAEGRDRAFT_61913</name>
</gene>
<evidence type="ECO:0000259" key="10">
    <source>
        <dbReference type="Pfam" id="PF24874"/>
    </source>
</evidence>
<feature type="transmembrane region" description="Helical" evidence="7">
    <location>
        <begin position="2459"/>
        <end position="2477"/>
    </location>
</feature>
<feature type="transmembrane region" description="Helical" evidence="7">
    <location>
        <begin position="1886"/>
        <end position="1906"/>
    </location>
</feature>
<feature type="region of interest" description="Disordered" evidence="6">
    <location>
        <begin position="2543"/>
        <end position="2571"/>
    </location>
</feature>
<feature type="transmembrane region" description="Helical" evidence="7">
    <location>
        <begin position="156"/>
        <end position="176"/>
    </location>
</feature>
<evidence type="ECO:0000256" key="4">
    <source>
        <dbReference type="ARBA" id="ARBA00022989"/>
    </source>
</evidence>
<feature type="transmembrane region" description="Helical" evidence="7">
    <location>
        <begin position="524"/>
        <end position="549"/>
    </location>
</feature>
<dbReference type="PANTHER" id="PTHR13167">
    <property type="entry name" value="PIEZO-TYPE MECHANOSENSITIVE ION CHANNEL COMPONENT"/>
    <property type="match status" value="1"/>
</dbReference>
<feature type="transmembrane region" description="Helical" evidence="7">
    <location>
        <begin position="241"/>
        <end position="266"/>
    </location>
</feature>
<dbReference type="GO" id="GO:0016020">
    <property type="term" value="C:membrane"/>
    <property type="evidence" value="ECO:0007669"/>
    <property type="project" value="UniProtKB-SubCell"/>
</dbReference>
<dbReference type="GO" id="GO:0071260">
    <property type="term" value="P:cellular response to mechanical stimulus"/>
    <property type="evidence" value="ECO:0007669"/>
    <property type="project" value="TreeGrafter"/>
</dbReference>
<reference evidence="11 12" key="1">
    <citation type="journal article" date="2010" name="Cell">
        <title>The genome of Naegleria gruberi illuminates early eukaryotic versatility.</title>
        <authorList>
            <person name="Fritz-Laylin L.K."/>
            <person name="Prochnik S.E."/>
            <person name="Ginger M.L."/>
            <person name="Dacks J.B."/>
            <person name="Carpenter M.L."/>
            <person name="Field M.C."/>
            <person name="Kuo A."/>
            <person name="Paredez A."/>
            <person name="Chapman J."/>
            <person name="Pham J."/>
            <person name="Shu S."/>
            <person name="Neupane R."/>
            <person name="Cipriano M."/>
            <person name="Mancuso J."/>
            <person name="Tu H."/>
            <person name="Salamov A."/>
            <person name="Lindquist E."/>
            <person name="Shapiro H."/>
            <person name="Lucas S."/>
            <person name="Grigoriev I.V."/>
            <person name="Cande W.Z."/>
            <person name="Fulton C."/>
            <person name="Rokhsar D.S."/>
            <person name="Dawson S.C."/>
        </authorList>
    </citation>
    <scope>NUCLEOTIDE SEQUENCE [LARGE SCALE GENOMIC DNA]</scope>
    <source>
        <strain evidence="11 12">NEG-M</strain>
    </source>
</reference>
<dbReference type="InterPro" id="IPR027272">
    <property type="entry name" value="Piezo"/>
</dbReference>
<dbReference type="InterPro" id="IPR056770">
    <property type="entry name" value="Piezo_THU9_anchor"/>
</dbReference>
<feature type="region of interest" description="Disordered" evidence="6">
    <location>
        <begin position="1302"/>
        <end position="1330"/>
    </location>
</feature>
<feature type="transmembrane region" description="Helical" evidence="7">
    <location>
        <begin position="1266"/>
        <end position="1283"/>
    </location>
</feature>
<evidence type="ECO:0000256" key="5">
    <source>
        <dbReference type="ARBA" id="ARBA00023136"/>
    </source>
</evidence>
<dbReference type="eggNOG" id="KOG1893">
    <property type="taxonomic scope" value="Eukaryota"/>
</dbReference>
<dbReference type="GO" id="GO:0005261">
    <property type="term" value="F:monoatomic cation channel activity"/>
    <property type="evidence" value="ECO:0007669"/>
    <property type="project" value="TreeGrafter"/>
</dbReference>
<dbReference type="GO" id="GO:0042391">
    <property type="term" value="P:regulation of membrane potential"/>
    <property type="evidence" value="ECO:0007669"/>
    <property type="project" value="TreeGrafter"/>
</dbReference>
<feature type="transmembrane region" description="Helical" evidence="7">
    <location>
        <begin position="412"/>
        <end position="429"/>
    </location>
</feature>
<feature type="compositionally biased region" description="Low complexity" evidence="6">
    <location>
        <begin position="2543"/>
        <end position="2561"/>
    </location>
</feature>
<evidence type="ECO:0000256" key="6">
    <source>
        <dbReference type="SAM" id="MobiDB-lite"/>
    </source>
</evidence>
<evidence type="ECO:0000313" key="11">
    <source>
        <dbReference type="EMBL" id="EFC50135.1"/>
    </source>
</evidence>
<evidence type="ECO:0000256" key="7">
    <source>
        <dbReference type="SAM" id="Phobius"/>
    </source>
</evidence>
<feature type="transmembrane region" description="Helical" evidence="7">
    <location>
        <begin position="1831"/>
        <end position="1850"/>
    </location>
</feature>
<keyword evidence="3 7" id="KW-0812">Transmembrane</keyword>
<dbReference type="GO" id="GO:0050982">
    <property type="term" value="P:detection of mechanical stimulus"/>
    <property type="evidence" value="ECO:0007669"/>
    <property type="project" value="TreeGrafter"/>
</dbReference>
<feature type="transmembrane region" description="Helical" evidence="7">
    <location>
        <begin position="1635"/>
        <end position="1660"/>
    </location>
</feature>
<dbReference type="OMA" id="FLESHYC"/>
<evidence type="ECO:0000256" key="2">
    <source>
        <dbReference type="ARBA" id="ARBA00007821"/>
    </source>
</evidence>
<proteinExistence type="inferred from homology"/>
<dbReference type="InterPro" id="IPR031334">
    <property type="entry name" value="Piezo_cap_dom"/>
</dbReference>
<feature type="transmembrane region" description="Helical" evidence="7">
    <location>
        <begin position="2497"/>
        <end position="2521"/>
    </location>
</feature>
<feature type="transmembrane region" description="Helical" evidence="7">
    <location>
        <begin position="2683"/>
        <end position="2702"/>
    </location>
</feature>
<feature type="transmembrane region" description="Helical" evidence="7">
    <location>
        <begin position="2722"/>
        <end position="2746"/>
    </location>
</feature>
<feature type="transmembrane region" description="Helical" evidence="7">
    <location>
        <begin position="196"/>
        <end position="216"/>
    </location>
</feature>
<feature type="domain" description="Piezo non-specific cation channel cap" evidence="8">
    <location>
        <begin position="2942"/>
        <end position="3255"/>
    </location>
</feature>
<feature type="transmembrane region" description="Helical" evidence="7">
    <location>
        <begin position="762"/>
        <end position="786"/>
    </location>
</feature>
<feature type="transmembrane region" description="Helical" evidence="7">
    <location>
        <begin position="635"/>
        <end position="660"/>
    </location>
</feature>
<feature type="transmembrane region" description="Helical" evidence="7">
    <location>
        <begin position="2753"/>
        <end position="2772"/>
    </location>
</feature>
<feature type="region of interest" description="Disordered" evidence="6">
    <location>
        <begin position="2330"/>
        <end position="2355"/>
    </location>
</feature>
<evidence type="ECO:0000256" key="3">
    <source>
        <dbReference type="ARBA" id="ARBA00022692"/>
    </source>
</evidence>
<accession>D2UZF0</accession>
<evidence type="ECO:0000313" key="12">
    <source>
        <dbReference type="Proteomes" id="UP000006671"/>
    </source>
</evidence>
<feature type="transmembrane region" description="Helical" evidence="7">
    <location>
        <begin position="1856"/>
        <end position="1874"/>
    </location>
</feature>
<comment type="similarity">
    <text evidence="2">Belongs to the PIEZO (TC 1.A.75) family.</text>
</comment>
<dbReference type="RefSeq" id="XP_002682879.1">
    <property type="nucleotide sequence ID" value="XM_002682833.1"/>
</dbReference>
<evidence type="ECO:0000259" key="9">
    <source>
        <dbReference type="Pfam" id="PF23188"/>
    </source>
</evidence>
<comment type="subcellular location">
    <subcellularLocation>
        <location evidence="1">Membrane</location>
        <topology evidence="1">Multi-pass membrane protein</topology>
    </subcellularLocation>
</comment>
<feature type="transmembrane region" description="Helical" evidence="7">
    <location>
        <begin position="1002"/>
        <end position="1024"/>
    </location>
</feature>
<feature type="transmembrane region" description="Helical" evidence="7">
    <location>
        <begin position="2899"/>
        <end position="2917"/>
    </location>
</feature>
<sequence>MNTITTDNNNDNQRRRSSMLGNSADETTPSYLTFNYNNNNNNNNNDNNIINNNNDISPSLLDDDLIMDDSKSDILSTIQTTTSGGGIRGGGDIDIADDQSSIEQSQTSFNALDQMTNLTDEVIGKTLVLEIISIIICVLFYLSLLVSFAIRPSFINLTYMLIFFLHNLTPSFYPYFQKVGINRIWMMIPRFSTLSISLLVSICYFIGTIVVSVVSINDNYLTDVLTDIGFVSLKGKDISFILIHVIPDALVIIFSFTCFIFLSVLWRRRLKLEKEGVSLKIKKVTPSTFKSSLINMSGKVETVKSTDTGITTIDIGEGQNETMYAMQVDDVVTTKVSTSNTKLDDSALKKQQIESIPKVKGATMYMWDLPGVFTKHPKLLTCSVQELKTSVTHVGSMPPKEKTEKKHVNIHELKLIIFALFLMITASFYPSFVGIPYLLLSFLIITLASFGSLKTFISIGLFIFTQVYSILLLIFYFLTRFQTNSISSTGYFSKMILQNPYGKMAGFFDIDGNLKSFEFFKKFYTGYVFITFVLITFILACNFVCQYIAKVLQERELQRQVKKFLTLLPTMISNKEDLDTNSEEYLQDLYYKSEERRLIEIDEHTSMGGIAGGVHSIYESSYKFRMFLYEQLQKFILYALMIALICIILSVPSLCSLPYLLFLYLGMVLSPGPRFETNKVMVILLPFCFIYSLLYICAQYVFQMPNFASYIPQTTEMSANEFNPSGSGGVLFYPLQGILYRAIVGTTVGAFLTDVSDSGRSIVLVAVIFGQLILSLFMGLTVRVSAVSKLLKRHKKTVSTSNTAAASTGSQRKAFLKSTKYWFHKRSINNNYGMDDTAPLVPNDSVNSNRSTSMDIKRRSIYYTNEEDSDLDVIMSPAMGDQSIHDSVFSDSIRDPTNVDMTELDKINDEADNNLGEVECEPQNTSKRVWVKIKLILQTIKIILFDYIWKVLLILFVRNSFYLSLIVCYFADLTSENADLLHAIYLIFCAVYFIFPSFARKTWILLVLYCQFVILALYFFNVWYAPEVVDLPYEIIGFNPSFITIENQISTSSFGVFWKGLIWHIFILTLTSIQYHISNVKTVGNVNVNTSFDQWDMFTKEKNPYLHTFFEKLILVWDKIFLETELLNFLGTLASYFAVFLVIFLQEEASFIGFIFLMIVMACFCLNVLSVHNSNSTKAGYRLFQFFVGLWYVFVFYSTLVFVVEYAYQFPSLYAYIQSILPEVERAKQLIREHELDKSIEIPSYYGYLTPKSIGLYKYQYKNVSLLPFTIIAILTIVQLKYFQFVIGRRRQRIKTVQEQEEIRKKEQEQTIPNQPQQQPPTTTTGPTHIHEHTPSLMDEIVETIQESSHVKIEKQIIFSEQIDSLLLECFLVMKRFCVMHTPKLLIIFLFLASNFNPNIIGLIYLVLVLVFAPAPVIASKIWFLIALYSGFIMTIKYIYQHPFFTNGLCDSALGAIVQHQVENFGRSTGVCTWLGYIGLEDARSTEGHHIGNVLWSSLLVFVASLLQKVTYRWERSMKSRGLYDEGCLFIEAEVNVKSKNDPMASFAQKLRPSSSADKRKSKARNRNTIYISREEFEKMNFDEDHPTDLTEEENFKSFYKRKIIKFLRKLFSSFKYYCNHFYDDYGFEISLFTLLLGSLSLIQTLWGFIYLIVFGVCFFTGKNSTILRRGWIFLVMVVEINMLILFFFRLQIVRSMQFYEAMMNIPIFSKYIILNLTSTSGGVISNTYIVVILYLMMFFMALQARVFFKGMYARLQHIEVSQPEKLPKRERGEIVSSFLSRTQKLDNALIVHLDTSSLIKRNIETGKIQKIKDFTTPDQQKKLWNWIKLIVYRFFCFIVLIVMFIDAAIDSNVIKLGQMILCLFYLNLFNRLYWRTVPFWRGIGIFYYLTFVIDAIYQIPIVLLGDPINWGNENDTSGWVKNVCLLFGLKARGLESFTTEIIVVCLYYLQILLFESEDYIHFINLLYRESQERATKYRRNQAYRAAQILSRFAEGLFSEKRRDANRQALRSFHEVNKDSDFQSFYNRKHMLKEEYEKVVNAYAKNSEKIERERAILALAMSDLLDLENKESAKIRKKIVSNLNKEEQLMKKCLKKAEHKFQKKMREVVSTLENLQNYKSSTLVVDNSAKRRPVHFERGQLDLPSDPNQEFLPSNISKEEVQKVMKNILSKIVPHDRIVALGDVLGAPSSKLEQQLNIISKHARNDSVNEALSKVIQQVAPEIAQEGSQENKKEESTPKLPLLFRAKSLLAVVFANVGHYAYMLTDLIVNRIQIFIGIAWMDELEIKKKYRVNLDEIIADAINEYIEEKEEEWKKKNETTTTTETLVELEQQPEDEIKLTEDEKEKEEKEDQADIPNLKSKEFTTQELNDLLQLKLEQSKVHPDMKKKPFNWVPIVLKLKQLLVALTKLFFSNTDVICYFAMLVNLLYAPTYFNTAFTFFSLTYAAMQYPYPHRYFWELMLILAQLLISVQYILYLVQSGLPDNLKSTESDPAIFLLGWQPSTALLADIVMYLLIMLAIFFHREITRNRGEWKTNSRKKRLSAAALASANQQENNTTQQDNPIITTTNATIEPRDDQMILPSNSQILTNTTTTTGRNRANTATSVELVTNDIMTATPRPSNATNNEEKKESKKTVKFNVQQEEDKKGKKDNSEKPNIFRRGLSKFINHFKGLTNDQFKLGIDYYVVTVAVEILAFVFFFFSFSSMSGRAADETLGAIKSNELSGTFVIILFLFFIEICIERVLYLFATATGKLIFHFLVVLIYHIVYIAFFVEVSRNQNTIGLVLLKILFFIKCVYLFLGCLQIRTGYPKRRYTQFFTKSYYYIAQYVYLVYRAIPFVFELKTLLDWTFIDTTLTFYEYLKLEDVYSQLYKRKCDLEYKILQGKGFGNRIFLTTKATSGLLLFIVFAMIIFFPLLFYSTANPALSYNTVNSIQFSIGIEGFEPFYQNEYFKVNPEKSLETFVDFYDGNGLKLFPNYDPTFWIQNFTLAPYSERYWLISTPSRMSMVEALANETLALNLTMSLLVKRSGPSTQLELETRQSIVLNAWKRKQLAQMINYNVSKVNSENLKESIDIPLSYNPYMMNKYSALATATVMESRYLPNCSLTVTNVYNSSRTELVHNPPGFVSWFMSCTQPTKFYPLEKSGNLKSITGGPFFFIQSTNIVAADSVISAISSFGIITFYTSFVLAVAQFVRLYSSNLVGRITFEDLDNVDLILCYCQDIYKAREDKDLAMEETMFVNLLRIFRSTELLQIWTRDAKKNWI</sequence>
<feature type="transmembrane region" description="Helical" evidence="7">
    <location>
        <begin position="127"/>
        <end position="150"/>
    </location>
</feature>
<feature type="transmembrane region" description="Helical" evidence="7">
    <location>
        <begin position="460"/>
        <end position="478"/>
    </location>
</feature>
<feature type="compositionally biased region" description="Low complexity" evidence="6">
    <location>
        <begin position="1"/>
        <end position="11"/>
    </location>
</feature>
<feature type="transmembrane region" description="Helical" evidence="7">
    <location>
        <begin position="1183"/>
        <end position="1204"/>
    </location>
</feature>
<keyword evidence="4 7" id="KW-1133">Transmembrane helix</keyword>
<dbReference type="EMBL" id="GG738846">
    <property type="protein sequence ID" value="EFC50135.1"/>
    <property type="molecule type" value="Genomic_DNA"/>
</dbReference>
<evidence type="ECO:0000259" key="8">
    <source>
        <dbReference type="Pfam" id="PF12166"/>
    </source>
</evidence>
<evidence type="ECO:0000256" key="1">
    <source>
        <dbReference type="ARBA" id="ARBA00004141"/>
    </source>
</evidence>
<dbReference type="InterPro" id="IPR056768">
    <property type="entry name" value="THU_Piezo"/>
</dbReference>
<dbReference type="Proteomes" id="UP000006671">
    <property type="component" value="Unassembled WGS sequence"/>
</dbReference>
<dbReference type="Pfam" id="PF12166">
    <property type="entry name" value="Piezo_cap"/>
    <property type="match status" value="1"/>
</dbReference>
<dbReference type="PANTHER" id="PTHR13167:SF25">
    <property type="entry name" value="PIEZO-TYPE MECHANOSENSITIVE ION CHANNEL COMPONENT"/>
    <property type="match status" value="1"/>
</dbReference>
<feature type="compositionally biased region" description="Basic and acidic residues" evidence="6">
    <location>
        <begin position="2642"/>
        <end position="2653"/>
    </location>
</feature>
<feature type="transmembrane region" description="Helical" evidence="7">
    <location>
        <begin position="1151"/>
        <end position="1171"/>
    </location>
</feature>
<keyword evidence="12" id="KW-1185">Reference proteome</keyword>
<feature type="transmembrane region" description="Helical" evidence="7">
    <location>
        <begin position="1729"/>
        <end position="1749"/>
    </location>
</feature>
<feature type="transmembrane region" description="Helical" evidence="7">
    <location>
        <begin position="977"/>
        <end position="995"/>
    </location>
</feature>
<feature type="transmembrane region" description="Helical" evidence="7">
    <location>
        <begin position="1056"/>
        <end position="1073"/>
    </location>
</feature>
<dbReference type="Pfam" id="PF23188">
    <property type="entry name" value="THU_Piezo1"/>
    <property type="match status" value="1"/>
</dbReference>
<dbReference type="Pfam" id="PF24874">
    <property type="entry name" value="Piezo_THU9_anchor"/>
    <property type="match status" value="1"/>
</dbReference>
<feature type="transmembrane region" description="Helical" evidence="7">
    <location>
        <begin position="2784"/>
        <end position="2802"/>
    </location>
</feature>
<feature type="compositionally biased region" description="Basic and acidic residues" evidence="6">
    <location>
        <begin position="2335"/>
        <end position="2349"/>
    </location>
</feature>
<name>D2UZF0_NAEGR</name>
<feature type="transmembrane region" description="Helical" evidence="7">
    <location>
        <begin position="1672"/>
        <end position="1693"/>
    </location>
</feature>
<dbReference type="InParanoid" id="D2UZF0"/>
<feature type="transmembrane region" description="Helical" evidence="7">
    <location>
        <begin position="1126"/>
        <end position="1145"/>
    </location>
</feature>
<feature type="transmembrane region" description="Helical" evidence="7">
    <location>
        <begin position="3168"/>
        <end position="3192"/>
    </location>
</feature>
<feature type="transmembrane region" description="Helical" evidence="7">
    <location>
        <begin position="680"/>
        <end position="702"/>
    </location>
</feature>
<feature type="domain" description="Piezo THU9 and anchor" evidence="10">
    <location>
        <begin position="2682"/>
        <end position="2918"/>
    </location>
</feature>
<dbReference type="GeneID" id="8855335"/>
<feature type="transmembrane region" description="Helical" evidence="7">
    <location>
        <begin position="2428"/>
        <end position="2447"/>
    </location>
</feature>
<feature type="domain" description="Piezo transmembrane helical unit" evidence="9">
    <location>
        <begin position="2412"/>
        <end position="2533"/>
    </location>
</feature>
<dbReference type="KEGG" id="ngr:NAEGRDRAFT_61913"/>
<feature type="compositionally biased region" description="Polar residues" evidence="6">
    <location>
        <begin position="19"/>
        <end position="29"/>
    </location>
</feature>
<feature type="region of interest" description="Disordered" evidence="6">
    <location>
        <begin position="2611"/>
        <end position="2655"/>
    </location>
</feature>
<dbReference type="GO" id="GO:0008381">
    <property type="term" value="F:mechanosensitive monoatomic ion channel activity"/>
    <property type="evidence" value="ECO:0007669"/>
    <property type="project" value="InterPro"/>
</dbReference>
<feature type="compositionally biased region" description="Low complexity" evidence="6">
    <location>
        <begin position="1310"/>
        <end position="1328"/>
    </location>
</feature>
<feature type="region of interest" description="Disordered" evidence="6">
    <location>
        <begin position="1"/>
        <end position="29"/>
    </location>
</feature>
<dbReference type="VEuPathDB" id="AmoebaDB:NAEGRDRAFT_61913"/>
<protein>
    <submittedName>
        <fullName evidence="11">Predicted protein</fullName>
    </submittedName>
</protein>